<dbReference type="AlphaFoldDB" id="A0A3P7LMT4"/>
<accession>A0A3P7LMT4</accession>
<dbReference type="EMBL" id="UYRU01053394">
    <property type="protein sequence ID" value="VDN12233.1"/>
    <property type="molecule type" value="Genomic_DNA"/>
</dbReference>
<proteinExistence type="predicted"/>
<protein>
    <submittedName>
        <fullName evidence="1">Uncharacterized protein</fullName>
    </submittedName>
</protein>
<name>A0A3P7LMT4_DIBLA</name>
<sequence>MLQQQTHVKPPSKFTRDGFLKRPYRWQAQLEALQKHLLAAKHKEKLPPKPLRYLERIEKPLPRPPTPTVADYNVSTANLYLSSALSTFFVRATILATTFEQNFL</sequence>
<reference evidence="1 2" key="1">
    <citation type="submission" date="2018-11" db="EMBL/GenBank/DDBJ databases">
        <authorList>
            <consortium name="Pathogen Informatics"/>
        </authorList>
    </citation>
    <scope>NUCLEOTIDE SEQUENCE [LARGE SCALE GENOMIC DNA]</scope>
</reference>
<evidence type="ECO:0000313" key="1">
    <source>
        <dbReference type="EMBL" id="VDN12233.1"/>
    </source>
</evidence>
<dbReference type="Proteomes" id="UP000281553">
    <property type="component" value="Unassembled WGS sequence"/>
</dbReference>
<gene>
    <name evidence="1" type="ORF">DILT_LOCUS8064</name>
</gene>
<evidence type="ECO:0000313" key="2">
    <source>
        <dbReference type="Proteomes" id="UP000281553"/>
    </source>
</evidence>
<keyword evidence="2" id="KW-1185">Reference proteome</keyword>
<organism evidence="1 2">
    <name type="scientific">Dibothriocephalus latus</name>
    <name type="common">Fish tapeworm</name>
    <name type="synonym">Diphyllobothrium latum</name>
    <dbReference type="NCBI Taxonomy" id="60516"/>
    <lineage>
        <taxon>Eukaryota</taxon>
        <taxon>Metazoa</taxon>
        <taxon>Spiralia</taxon>
        <taxon>Lophotrochozoa</taxon>
        <taxon>Platyhelminthes</taxon>
        <taxon>Cestoda</taxon>
        <taxon>Eucestoda</taxon>
        <taxon>Diphyllobothriidea</taxon>
        <taxon>Diphyllobothriidae</taxon>
        <taxon>Dibothriocephalus</taxon>
    </lineage>
</organism>